<dbReference type="Pfam" id="PF00004">
    <property type="entry name" value="AAA"/>
    <property type="match status" value="1"/>
</dbReference>
<evidence type="ECO:0000313" key="3">
    <source>
        <dbReference type="EMBL" id="KAF4966055.1"/>
    </source>
</evidence>
<name>A0A8H4TY44_9HYPO</name>
<sequence>MSVSAPRSVGTQCDEPTPANSFANEQKQTGTSNVNPSQIPNGGTIGNSKKPTFNAQGESQRLVQPAHQTKPPNVSGIIPEARKCDWESFVNRFSEDASVYAIEYLETGERLVSEMADETRMRTTSGHFEHPELKEQNHVNKLYTDTLWIERIRIQSPVLMQIFRQVTGFTWGLTSYTFLHPFQYLIHHHEAFKHELQRLEKAENTNQGQNDQGQKILHLRCYVDFMEDAIMPRYRLLREGTASSRTRIRFRELWYLFKHGDLIYVPEKTLMHMNEASRNIMSSDKWSFRKSNETTMYQKIWRLYDTRYWAPAPPSLNEIKRSLALASFSGISMTNEEEYNASAYYLDHDGMGYSPVSEEFIIDHFEGEKDIRELEFFPLKYLQTASDLLEEQRKIGSMFIKRHDEWHLSYSGWTLLTSPTGLPLPETDKWNTPLRSIDGEVIVSFAEAYNEEPDFRSTFSNNESWNIPNTSITAVTGSDILAVWSDSDRSSIVSGSHETIVKHDNIRSLNFEEYLKEDKYIGPHKDPIVPEGDDLALLPRRLFIYSLKDSKFAPIDVRFLKSLSWGNDGFSQLQLHESHRQVVQSSVQSYLNRRPIERQIENRELGTLYTQDFLKGKGRGLLIMLHGEPGTGKTATAEAVAQKFRRPLLPLSCGAITGAERIEVQLDKVFRLSTIWDCILLLDEADVLLSARSSTSDIERNSLVSVFLRKLEYFNGVLFLTTNRIGKIDEAISSRLHLILHYKRLKYPEIEKVFRTNIDRLRQSEEQYALASGIKPLVVVESDVMQFVADHCAKHPEGKGAWNGRQIRNAFVIATGIARDEAEQQNSPDFQPQLRYSHFKRVERLFDEYIQFRQRVLGKDDAERALLNEERDDDFDGVPEEDKKQAWPSPMGSNQADQQSQRAPQPPHLHYPRQAPLHQQQPSNGNGFPMRPYGYESQSHNTWGMNSSQSHGYGPLGSGIQMDQFNRAPFHTAQSEATLNSRSEGPSINPFAQHQVPGYNQGQIPQVNIGGTSTGSIGQDQLTQKISLSEFMRQDRTNTLPTNQP</sequence>
<dbReference type="GO" id="GO:0005524">
    <property type="term" value="F:ATP binding"/>
    <property type="evidence" value="ECO:0007669"/>
    <property type="project" value="InterPro"/>
</dbReference>
<dbReference type="InterPro" id="IPR003959">
    <property type="entry name" value="ATPase_AAA_core"/>
</dbReference>
<dbReference type="Pfam" id="PF22942">
    <property type="entry name" value="DUF7025"/>
    <property type="match status" value="1"/>
</dbReference>
<comment type="caution">
    <text evidence="3">The sequence shown here is derived from an EMBL/GenBank/DDBJ whole genome shotgun (WGS) entry which is preliminary data.</text>
</comment>
<dbReference type="InterPro" id="IPR054289">
    <property type="entry name" value="DUF7025"/>
</dbReference>
<dbReference type="SMART" id="SM00382">
    <property type="entry name" value="AAA"/>
    <property type="match status" value="1"/>
</dbReference>
<feature type="region of interest" description="Disordered" evidence="1">
    <location>
        <begin position="868"/>
        <end position="933"/>
    </location>
</feature>
<evidence type="ECO:0000256" key="1">
    <source>
        <dbReference type="SAM" id="MobiDB-lite"/>
    </source>
</evidence>
<proteinExistence type="predicted"/>
<feature type="compositionally biased region" description="Polar residues" evidence="1">
    <location>
        <begin position="891"/>
        <end position="903"/>
    </location>
</feature>
<feature type="compositionally biased region" description="Polar residues" evidence="1">
    <location>
        <begin position="18"/>
        <end position="72"/>
    </location>
</feature>
<feature type="domain" description="AAA+ ATPase" evidence="2">
    <location>
        <begin position="619"/>
        <end position="746"/>
    </location>
</feature>
<evidence type="ECO:0000259" key="2">
    <source>
        <dbReference type="SMART" id="SM00382"/>
    </source>
</evidence>
<organism evidence="3 4">
    <name type="scientific">Fusarium sarcochroum</name>
    <dbReference type="NCBI Taxonomy" id="1208366"/>
    <lineage>
        <taxon>Eukaryota</taxon>
        <taxon>Fungi</taxon>
        <taxon>Dikarya</taxon>
        <taxon>Ascomycota</taxon>
        <taxon>Pezizomycotina</taxon>
        <taxon>Sordariomycetes</taxon>
        <taxon>Hypocreomycetidae</taxon>
        <taxon>Hypocreales</taxon>
        <taxon>Nectriaceae</taxon>
        <taxon>Fusarium</taxon>
        <taxon>Fusarium lateritium species complex</taxon>
    </lineage>
</organism>
<protein>
    <recommendedName>
        <fullName evidence="2">AAA+ ATPase domain-containing protein</fullName>
    </recommendedName>
</protein>
<feature type="compositionally biased region" description="Acidic residues" evidence="1">
    <location>
        <begin position="870"/>
        <end position="879"/>
    </location>
</feature>
<keyword evidence="4" id="KW-1185">Reference proteome</keyword>
<feature type="compositionally biased region" description="Polar residues" evidence="1">
    <location>
        <begin position="917"/>
        <end position="926"/>
    </location>
</feature>
<dbReference type="OrthoDB" id="10042665at2759"/>
<accession>A0A8H4TY44</accession>
<reference evidence="3" key="2">
    <citation type="submission" date="2020-05" db="EMBL/GenBank/DDBJ databases">
        <authorList>
            <person name="Kim H.-S."/>
            <person name="Proctor R.H."/>
            <person name="Brown D.W."/>
        </authorList>
    </citation>
    <scope>NUCLEOTIDE SEQUENCE</scope>
    <source>
        <strain evidence="3">NRRL 20472</strain>
    </source>
</reference>
<dbReference type="Gene3D" id="3.40.50.300">
    <property type="entry name" value="P-loop containing nucleotide triphosphate hydrolases"/>
    <property type="match status" value="1"/>
</dbReference>
<dbReference type="CDD" id="cd19481">
    <property type="entry name" value="RecA-like_protease"/>
    <property type="match status" value="1"/>
</dbReference>
<gene>
    <name evidence="3" type="ORF">FSARC_6255</name>
</gene>
<dbReference type="SUPFAM" id="SSF52540">
    <property type="entry name" value="P-loop containing nucleoside triphosphate hydrolases"/>
    <property type="match status" value="1"/>
</dbReference>
<dbReference type="PANTHER" id="PTHR46411:SF3">
    <property type="entry name" value="AAA+ ATPASE DOMAIN-CONTAINING PROTEIN"/>
    <property type="match status" value="1"/>
</dbReference>
<dbReference type="AlphaFoldDB" id="A0A8H4TY44"/>
<feature type="compositionally biased region" description="Polar residues" evidence="1">
    <location>
        <begin position="1"/>
        <end position="11"/>
    </location>
</feature>
<reference evidence="3" key="1">
    <citation type="journal article" date="2020" name="BMC Genomics">
        <title>Correction to: Identification and distribution of gene clusters required for synthesis of sphingolipid metabolism inhibitors in diverse species of the filamentous fungus Fusarium.</title>
        <authorList>
            <person name="Kim H.S."/>
            <person name="Lohmar J.M."/>
            <person name="Busman M."/>
            <person name="Brown D.W."/>
            <person name="Naumann T.A."/>
            <person name="Divon H.H."/>
            <person name="Lysoe E."/>
            <person name="Uhlig S."/>
            <person name="Proctor R.H."/>
        </authorList>
    </citation>
    <scope>NUCLEOTIDE SEQUENCE</scope>
    <source>
        <strain evidence="3">NRRL 20472</strain>
    </source>
</reference>
<dbReference type="InterPro" id="IPR027417">
    <property type="entry name" value="P-loop_NTPase"/>
</dbReference>
<dbReference type="InterPro" id="IPR003593">
    <property type="entry name" value="AAA+_ATPase"/>
</dbReference>
<dbReference type="PANTHER" id="PTHR46411">
    <property type="entry name" value="FAMILY ATPASE, PUTATIVE-RELATED"/>
    <property type="match status" value="1"/>
</dbReference>
<dbReference type="Proteomes" id="UP000622797">
    <property type="component" value="Unassembled WGS sequence"/>
</dbReference>
<dbReference type="InterPro" id="IPR056599">
    <property type="entry name" value="AAA_lid_fung"/>
</dbReference>
<dbReference type="GO" id="GO:0016887">
    <property type="term" value="F:ATP hydrolysis activity"/>
    <property type="evidence" value="ECO:0007669"/>
    <property type="project" value="InterPro"/>
</dbReference>
<feature type="region of interest" description="Disordered" evidence="1">
    <location>
        <begin position="1"/>
        <end position="76"/>
    </location>
</feature>
<dbReference type="EMBL" id="JABEXW010000309">
    <property type="protein sequence ID" value="KAF4966055.1"/>
    <property type="molecule type" value="Genomic_DNA"/>
</dbReference>
<dbReference type="Pfam" id="PF23232">
    <property type="entry name" value="AAA_lid_13"/>
    <property type="match status" value="1"/>
</dbReference>
<evidence type="ECO:0000313" key="4">
    <source>
        <dbReference type="Proteomes" id="UP000622797"/>
    </source>
</evidence>